<dbReference type="InterPro" id="IPR033136">
    <property type="entry name" value="DNA_ligase_CS"/>
</dbReference>
<dbReference type="CDD" id="cd17748">
    <property type="entry name" value="BRCT_DNA_ligase_like"/>
    <property type="match status" value="1"/>
</dbReference>
<comment type="similarity">
    <text evidence="13 14">Belongs to the NAD-dependent DNA ligase family. LigA subfamily.</text>
</comment>
<evidence type="ECO:0000313" key="16">
    <source>
        <dbReference type="EMBL" id="PJE74184.1"/>
    </source>
</evidence>
<dbReference type="Gene3D" id="3.30.470.30">
    <property type="entry name" value="DNA ligase/mRNA capping enzyme"/>
    <property type="match status" value="1"/>
</dbReference>
<comment type="catalytic activity">
    <reaction evidence="12 14">
        <text>NAD(+) + (deoxyribonucleotide)n-3'-hydroxyl + 5'-phospho-(deoxyribonucleotide)m = (deoxyribonucleotide)n+m + AMP + beta-nicotinamide D-nucleotide.</text>
        <dbReference type="EC" id="6.5.1.2"/>
    </reaction>
</comment>
<dbReference type="Gene3D" id="1.10.150.20">
    <property type="entry name" value="5' to 3' exonuclease, C-terminal subdomain"/>
    <property type="match status" value="2"/>
</dbReference>
<dbReference type="InterPro" id="IPR001357">
    <property type="entry name" value="BRCT_dom"/>
</dbReference>
<dbReference type="GO" id="GO:0046872">
    <property type="term" value="F:metal ion binding"/>
    <property type="evidence" value="ECO:0007669"/>
    <property type="project" value="UniProtKB-KW"/>
</dbReference>
<dbReference type="InterPro" id="IPR041663">
    <property type="entry name" value="DisA/LigA_HHH"/>
</dbReference>
<protein>
    <recommendedName>
        <fullName evidence="3 14">DNA ligase</fullName>
        <ecNumber evidence="2 14">6.5.1.2</ecNumber>
    </recommendedName>
    <alternativeName>
        <fullName evidence="14">Polydeoxyribonucleotide synthase [NAD(+)]</fullName>
    </alternativeName>
</protein>
<dbReference type="PANTHER" id="PTHR23389">
    <property type="entry name" value="CHROMOSOME TRANSMISSION FIDELITY FACTOR 18"/>
    <property type="match status" value="1"/>
</dbReference>
<dbReference type="InterPro" id="IPR013840">
    <property type="entry name" value="DNAligase_N"/>
</dbReference>
<feature type="binding site" evidence="14">
    <location>
        <position position="172"/>
    </location>
    <ligand>
        <name>NAD(+)</name>
        <dbReference type="ChEBI" id="CHEBI:57540"/>
    </ligand>
</feature>
<dbReference type="InterPro" id="IPR003583">
    <property type="entry name" value="Hlx-hairpin-Hlx_DNA-bd_motif"/>
</dbReference>
<dbReference type="PROSITE" id="PS01056">
    <property type="entry name" value="DNA_LIGASE_N2"/>
    <property type="match status" value="1"/>
</dbReference>
<dbReference type="SMART" id="SM00278">
    <property type="entry name" value="HhH1"/>
    <property type="match status" value="2"/>
</dbReference>
<keyword evidence="11 14" id="KW-0234">DNA repair</keyword>
<comment type="cofactor">
    <cofactor evidence="14">
        <name>Mg(2+)</name>
        <dbReference type="ChEBI" id="CHEBI:18420"/>
    </cofactor>
    <cofactor evidence="14">
        <name>Mn(2+)</name>
        <dbReference type="ChEBI" id="CHEBI:29035"/>
    </cofactor>
</comment>
<dbReference type="GO" id="GO:0003677">
    <property type="term" value="F:DNA binding"/>
    <property type="evidence" value="ECO:0007669"/>
    <property type="project" value="InterPro"/>
</dbReference>
<feature type="binding site" evidence="14">
    <location>
        <position position="289"/>
    </location>
    <ligand>
        <name>NAD(+)</name>
        <dbReference type="ChEBI" id="CHEBI:57540"/>
    </ligand>
</feature>
<evidence type="ECO:0000256" key="12">
    <source>
        <dbReference type="ARBA" id="ARBA00034005"/>
    </source>
</evidence>
<evidence type="ECO:0000256" key="14">
    <source>
        <dbReference type="HAMAP-Rule" id="MF_01588"/>
    </source>
</evidence>
<dbReference type="Pfam" id="PF12826">
    <property type="entry name" value="HHH_2"/>
    <property type="match status" value="1"/>
</dbReference>
<feature type="binding site" evidence="14">
    <location>
        <begin position="36"/>
        <end position="40"/>
    </location>
    <ligand>
        <name>NAD(+)</name>
        <dbReference type="ChEBI" id="CHEBI:57540"/>
    </ligand>
</feature>
<evidence type="ECO:0000256" key="11">
    <source>
        <dbReference type="ARBA" id="ARBA00023204"/>
    </source>
</evidence>
<dbReference type="SUPFAM" id="SSF52113">
    <property type="entry name" value="BRCT domain"/>
    <property type="match status" value="1"/>
</dbReference>
<dbReference type="SUPFAM" id="SSF50249">
    <property type="entry name" value="Nucleic acid-binding proteins"/>
    <property type="match status" value="1"/>
</dbReference>
<dbReference type="PIRSF" id="PIRSF001604">
    <property type="entry name" value="LigA"/>
    <property type="match status" value="1"/>
</dbReference>
<keyword evidence="6 14" id="KW-0479">Metal-binding</keyword>
<evidence type="ECO:0000256" key="4">
    <source>
        <dbReference type="ARBA" id="ARBA00022598"/>
    </source>
</evidence>
<dbReference type="SUPFAM" id="SSF56091">
    <property type="entry name" value="DNA ligase/mRNA capping enzyme, catalytic domain"/>
    <property type="match status" value="1"/>
</dbReference>
<feature type="domain" description="BRCT" evidence="15">
    <location>
        <begin position="588"/>
        <end position="665"/>
    </location>
</feature>
<keyword evidence="14" id="KW-0464">Manganese</keyword>
<keyword evidence="8 14" id="KW-0862">Zinc</keyword>
<reference evidence="17" key="1">
    <citation type="submission" date="2017-09" db="EMBL/GenBank/DDBJ databases">
        <title>Depth-based differentiation of microbial function through sediment-hosted aquifers and enrichment of novel symbionts in the deep terrestrial subsurface.</title>
        <authorList>
            <person name="Probst A.J."/>
            <person name="Ladd B."/>
            <person name="Jarett J.K."/>
            <person name="Geller-Mcgrath D.E."/>
            <person name="Sieber C.M.K."/>
            <person name="Emerson J.B."/>
            <person name="Anantharaman K."/>
            <person name="Thomas B.C."/>
            <person name="Malmstrom R."/>
            <person name="Stieglmeier M."/>
            <person name="Klingl A."/>
            <person name="Woyke T."/>
            <person name="Ryan C.M."/>
            <person name="Banfield J.F."/>
        </authorList>
    </citation>
    <scope>NUCLEOTIDE SEQUENCE [LARGE SCALE GENOMIC DNA]</scope>
</reference>
<dbReference type="EMBL" id="PFEQ01000009">
    <property type="protein sequence ID" value="PJE74184.1"/>
    <property type="molecule type" value="Genomic_DNA"/>
</dbReference>
<dbReference type="GO" id="GO:0005829">
    <property type="term" value="C:cytosol"/>
    <property type="evidence" value="ECO:0007669"/>
    <property type="project" value="TreeGrafter"/>
</dbReference>
<dbReference type="AlphaFoldDB" id="A0A2M8LC36"/>
<feature type="binding site" evidence="14">
    <location>
        <position position="410"/>
    </location>
    <ligand>
        <name>Zn(2+)</name>
        <dbReference type="ChEBI" id="CHEBI:29105"/>
    </ligand>
</feature>
<dbReference type="InterPro" id="IPR013839">
    <property type="entry name" value="DNAligase_adenylation"/>
</dbReference>
<dbReference type="InterPro" id="IPR001679">
    <property type="entry name" value="DNA_ligase"/>
</dbReference>
<feature type="binding site" evidence="14">
    <location>
        <position position="138"/>
    </location>
    <ligand>
        <name>NAD(+)</name>
        <dbReference type="ChEBI" id="CHEBI:57540"/>
    </ligand>
</feature>
<feature type="binding site" evidence="14">
    <location>
        <position position="313"/>
    </location>
    <ligand>
        <name>NAD(+)</name>
        <dbReference type="ChEBI" id="CHEBI:57540"/>
    </ligand>
</feature>
<dbReference type="NCBIfam" id="TIGR00575">
    <property type="entry name" value="dnlj"/>
    <property type="match status" value="1"/>
</dbReference>
<dbReference type="InterPro" id="IPR036420">
    <property type="entry name" value="BRCT_dom_sf"/>
</dbReference>
<feature type="binding site" evidence="14">
    <location>
        <begin position="85"/>
        <end position="86"/>
    </location>
    <ligand>
        <name>NAD(+)</name>
        <dbReference type="ChEBI" id="CHEBI:57540"/>
    </ligand>
</feature>
<sequence length="665" mass="74088">MDKPTKDISKRAEMLRHSLLRHQHLYHVLDTPEIPDSAYDALMVELEGIEEKYPELRTPDSPTQRVGGTVLDHFEKVPHKINQWSFNDAFSEDDIRAFDERVRKLAPESFDYICELKIDGLKVVLEYVDGLLIRGATRGDGSIGEDVTVNVRTVASIPLRLSKPVSGIFEGEIWLAKSTLKRLNMAREKSGEQLFANPRNVAAGSIRQLDPKITASRRLESFVYDIAEINDKKLPPTQEGELDLLKLLGFKVNPHHKKVSTIDDVIMYWKEWQKKAPAEDYLIDGVVIKIDSRKIQERLGYTGKAPRWGIAFKFPAEQVTTIVEDIVFQVGRTGVITPVAELRPVLVAGSVVSRATLHNEDEISRLDIRIGDTVILQKAGDVIPDIVSVVKELRTGKEKKFVFPTHIFECGGDGRIERIPGQSAHRCVIRDSLTLLKRKFRYFASRGAFDIEGCGPKVVDALLDAGLISTFPDLFKIKRGDLLSLPRFAEKSADNLIESIEKARRVTLPRFITSLSIDHVGEETAYLLADRFGSLEKVLNTSKEEFEAVDGIGPVVAKSLATWFSDKNNKKIITALEKEVEIEKIKKVSSLPLAKKSFVLTGTLASLERTLAEEKIRLLGGDVSSSVSKKTSYVVVGDNPGSKADKAKALGVTILSEGDFLRLLG</sequence>
<evidence type="ECO:0000256" key="3">
    <source>
        <dbReference type="ARBA" id="ARBA00013308"/>
    </source>
</evidence>
<evidence type="ECO:0000259" key="15">
    <source>
        <dbReference type="PROSITE" id="PS50172"/>
    </source>
</evidence>
<name>A0A2M8LC36_9BACT</name>
<dbReference type="Pfam" id="PF03120">
    <property type="entry name" value="OB_DNA_ligase"/>
    <property type="match status" value="1"/>
</dbReference>
<accession>A0A2M8LC36</accession>
<dbReference type="Pfam" id="PF14520">
    <property type="entry name" value="HHH_5"/>
    <property type="match status" value="1"/>
</dbReference>
<dbReference type="PROSITE" id="PS50172">
    <property type="entry name" value="BRCT"/>
    <property type="match status" value="1"/>
</dbReference>
<dbReference type="PANTHER" id="PTHR23389:SF9">
    <property type="entry name" value="DNA LIGASE"/>
    <property type="match status" value="1"/>
</dbReference>
<comment type="caution">
    <text evidence="16">The sequence shown here is derived from an EMBL/GenBank/DDBJ whole genome shotgun (WGS) entry which is preliminary data.</text>
</comment>
<dbReference type="Gene3D" id="1.10.287.610">
    <property type="entry name" value="Helix hairpin bin"/>
    <property type="match status" value="1"/>
</dbReference>
<keyword evidence="9 14" id="KW-0460">Magnesium</keyword>
<dbReference type="InterPro" id="IPR012340">
    <property type="entry name" value="NA-bd_OB-fold"/>
</dbReference>
<evidence type="ECO:0000256" key="6">
    <source>
        <dbReference type="ARBA" id="ARBA00022723"/>
    </source>
</evidence>
<dbReference type="Pfam" id="PF00533">
    <property type="entry name" value="BRCT"/>
    <property type="match status" value="1"/>
</dbReference>
<dbReference type="Pfam" id="PF01653">
    <property type="entry name" value="DNA_ligase_aden"/>
    <property type="match status" value="1"/>
</dbReference>
<keyword evidence="4 14" id="KW-0436">Ligase</keyword>
<dbReference type="NCBIfam" id="NF005932">
    <property type="entry name" value="PRK07956.1"/>
    <property type="match status" value="1"/>
</dbReference>
<evidence type="ECO:0000313" key="17">
    <source>
        <dbReference type="Proteomes" id="UP000228700"/>
    </source>
</evidence>
<evidence type="ECO:0000256" key="5">
    <source>
        <dbReference type="ARBA" id="ARBA00022705"/>
    </source>
</evidence>
<dbReference type="FunFam" id="2.40.50.140:FF:000012">
    <property type="entry name" value="DNA ligase"/>
    <property type="match status" value="1"/>
</dbReference>
<gene>
    <name evidence="14" type="primary">ligA</name>
    <name evidence="16" type="ORF">COV01_01640</name>
</gene>
<keyword evidence="5 14" id="KW-0235">DNA replication</keyword>
<dbReference type="InterPro" id="IPR010994">
    <property type="entry name" value="RuvA_2-like"/>
</dbReference>
<keyword evidence="7 14" id="KW-0227">DNA damage</keyword>
<dbReference type="GO" id="GO:0006281">
    <property type="term" value="P:DNA repair"/>
    <property type="evidence" value="ECO:0007669"/>
    <property type="project" value="UniProtKB-KW"/>
</dbReference>
<evidence type="ECO:0000256" key="7">
    <source>
        <dbReference type="ARBA" id="ARBA00022763"/>
    </source>
</evidence>
<evidence type="ECO:0000256" key="10">
    <source>
        <dbReference type="ARBA" id="ARBA00023027"/>
    </source>
</evidence>
<dbReference type="Gene3D" id="2.40.50.140">
    <property type="entry name" value="Nucleic acid-binding proteins"/>
    <property type="match status" value="1"/>
</dbReference>
<evidence type="ECO:0000256" key="2">
    <source>
        <dbReference type="ARBA" id="ARBA00012722"/>
    </source>
</evidence>
<comment type="function">
    <text evidence="1 14">DNA ligase that catalyzes the formation of phosphodiester linkages between 5'-phosphoryl and 3'-hydroxyl groups in double-stranded DNA using NAD as a coenzyme and as the energy source for the reaction. It is essential for DNA replication and repair of damaged DNA.</text>
</comment>
<dbReference type="GO" id="GO:0003911">
    <property type="term" value="F:DNA ligase (NAD+) activity"/>
    <property type="evidence" value="ECO:0007669"/>
    <property type="project" value="UniProtKB-UniRule"/>
</dbReference>
<evidence type="ECO:0000256" key="13">
    <source>
        <dbReference type="ARBA" id="ARBA00060881"/>
    </source>
</evidence>
<dbReference type="Proteomes" id="UP000228700">
    <property type="component" value="Unassembled WGS sequence"/>
</dbReference>
<comment type="caution">
    <text evidence="14">Lacks conserved residue(s) required for the propagation of feature annotation.</text>
</comment>
<evidence type="ECO:0000256" key="8">
    <source>
        <dbReference type="ARBA" id="ARBA00022833"/>
    </source>
</evidence>
<organism evidence="16 17">
    <name type="scientific">Candidatus Taylorbacteria bacterium CG10_big_fil_rev_8_21_14_0_10_41_48</name>
    <dbReference type="NCBI Taxonomy" id="1975024"/>
    <lineage>
        <taxon>Bacteria</taxon>
        <taxon>Candidatus Tayloriibacteriota</taxon>
    </lineage>
</organism>
<dbReference type="SMART" id="SM00532">
    <property type="entry name" value="LIGANc"/>
    <property type="match status" value="1"/>
</dbReference>
<dbReference type="EC" id="6.5.1.2" evidence="2 14"/>
<dbReference type="SMART" id="SM00292">
    <property type="entry name" value="BRCT"/>
    <property type="match status" value="1"/>
</dbReference>
<dbReference type="CDD" id="cd00114">
    <property type="entry name" value="LIGANc"/>
    <property type="match status" value="1"/>
</dbReference>
<dbReference type="GO" id="GO:0006260">
    <property type="term" value="P:DNA replication"/>
    <property type="evidence" value="ECO:0007669"/>
    <property type="project" value="UniProtKB-KW"/>
</dbReference>
<evidence type="ECO:0000256" key="1">
    <source>
        <dbReference type="ARBA" id="ARBA00004067"/>
    </source>
</evidence>
<dbReference type="FunFam" id="1.10.287.610:FF:000002">
    <property type="entry name" value="DNA ligase"/>
    <property type="match status" value="1"/>
</dbReference>
<feature type="binding site" evidence="14">
    <location>
        <position position="115"/>
    </location>
    <ligand>
        <name>NAD(+)</name>
        <dbReference type="ChEBI" id="CHEBI:57540"/>
    </ligand>
</feature>
<proteinExistence type="inferred from homology"/>
<dbReference type="InterPro" id="IPR004150">
    <property type="entry name" value="NAD_DNA_ligase_OB"/>
</dbReference>
<dbReference type="HAMAP" id="MF_01588">
    <property type="entry name" value="DNA_ligase_A"/>
    <property type="match status" value="1"/>
</dbReference>
<keyword evidence="10 14" id="KW-0520">NAD</keyword>
<feature type="active site" description="N6-AMP-lysine intermediate" evidence="14">
    <location>
        <position position="117"/>
    </location>
</feature>
<dbReference type="Gene3D" id="3.40.50.10190">
    <property type="entry name" value="BRCT domain"/>
    <property type="match status" value="1"/>
</dbReference>
<evidence type="ECO:0000256" key="9">
    <source>
        <dbReference type="ARBA" id="ARBA00022842"/>
    </source>
</evidence>
<dbReference type="SUPFAM" id="SSF47781">
    <property type="entry name" value="RuvA domain 2-like"/>
    <property type="match status" value="1"/>
</dbReference>